<feature type="transmembrane region" description="Helical" evidence="2">
    <location>
        <begin position="167"/>
        <end position="188"/>
    </location>
</feature>
<evidence type="ECO:0000256" key="2">
    <source>
        <dbReference type="SAM" id="Phobius"/>
    </source>
</evidence>
<feature type="region of interest" description="Disordered" evidence="1">
    <location>
        <begin position="16"/>
        <end position="51"/>
    </location>
</feature>
<comment type="caution">
    <text evidence="3">The sequence shown here is derived from an EMBL/GenBank/DDBJ whole genome shotgun (WGS) entry which is preliminary data.</text>
</comment>
<keyword evidence="4" id="KW-1185">Reference proteome</keyword>
<sequence>MPAVFHLLPLAEAEITTSDVSSSHSPSYSTASSSSPTPSSSSKPQNTKPEIQPQIQSEFLDSTTLTAAVPSLLYDQNHHHSNHQQQQGQEQKPLQPHQRQNCHHNQSQLLSLGQIEAVTATFAPRLPGFLVILSTCFSFSVCLLLLVLLLLFIYLFTLLRFLSNFSFFSFAFTTIFAVTITSPSPFFVSLNNHIHHTTPLPFHQRASSAFDAPEVSESIFTPGTCTSQTEFIHQPNPDYLSDTDAEEFINNAKMSNPQGSTVQPPTDGSALIIDPTAYDSSMHAHGEVIQGQGPQGQQWSRHTVVYDNGPCSCCISMNGGSYGPDVTPAEKRE</sequence>
<proteinExistence type="predicted"/>
<reference evidence="3 4" key="1">
    <citation type="submission" date="2020-05" db="EMBL/GenBank/DDBJ databases">
        <title>Ceratocystis lukuohia genome.</title>
        <authorList>
            <person name="Harrington T.C."/>
            <person name="Kim K."/>
            <person name="Mayers C.G."/>
        </authorList>
    </citation>
    <scope>NUCLEOTIDE SEQUENCE [LARGE SCALE GENOMIC DNA]</scope>
    <source>
        <strain evidence="3 4">C4212</strain>
    </source>
</reference>
<feature type="compositionally biased region" description="Low complexity" evidence="1">
    <location>
        <begin position="16"/>
        <end position="44"/>
    </location>
</feature>
<accession>A0ABR4MNX0</accession>
<evidence type="ECO:0000313" key="4">
    <source>
        <dbReference type="Proteomes" id="UP001610728"/>
    </source>
</evidence>
<keyword evidence="2" id="KW-0472">Membrane</keyword>
<evidence type="ECO:0000313" key="3">
    <source>
        <dbReference type="EMBL" id="KAL2889963.1"/>
    </source>
</evidence>
<gene>
    <name evidence="3" type="ORF">HOO65_020505</name>
</gene>
<dbReference type="RefSeq" id="XP_070861143.1">
    <property type="nucleotide sequence ID" value="XM_071006789.1"/>
</dbReference>
<organism evidence="3 4">
    <name type="scientific">Ceratocystis lukuohia</name>
    <dbReference type="NCBI Taxonomy" id="2019550"/>
    <lineage>
        <taxon>Eukaryota</taxon>
        <taxon>Fungi</taxon>
        <taxon>Dikarya</taxon>
        <taxon>Ascomycota</taxon>
        <taxon>Pezizomycotina</taxon>
        <taxon>Sordariomycetes</taxon>
        <taxon>Hypocreomycetidae</taxon>
        <taxon>Microascales</taxon>
        <taxon>Ceratocystidaceae</taxon>
        <taxon>Ceratocystis</taxon>
    </lineage>
</organism>
<feature type="region of interest" description="Disordered" evidence="1">
    <location>
        <begin position="78"/>
        <end position="100"/>
    </location>
</feature>
<dbReference type="Proteomes" id="UP001610728">
    <property type="component" value="Unassembled WGS sequence"/>
</dbReference>
<dbReference type="GeneID" id="98116138"/>
<name>A0ABR4MNX0_9PEZI</name>
<dbReference type="EMBL" id="JABSNW010000002">
    <property type="protein sequence ID" value="KAL2889963.1"/>
    <property type="molecule type" value="Genomic_DNA"/>
</dbReference>
<keyword evidence="2" id="KW-1133">Transmembrane helix</keyword>
<evidence type="ECO:0000256" key="1">
    <source>
        <dbReference type="SAM" id="MobiDB-lite"/>
    </source>
</evidence>
<protein>
    <submittedName>
        <fullName evidence="3">Uncharacterized protein</fullName>
    </submittedName>
</protein>
<feature type="transmembrane region" description="Helical" evidence="2">
    <location>
        <begin position="129"/>
        <end position="155"/>
    </location>
</feature>
<keyword evidence="2" id="KW-0812">Transmembrane</keyword>
<feature type="compositionally biased region" description="Low complexity" evidence="1">
    <location>
        <begin position="83"/>
        <end position="98"/>
    </location>
</feature>